<keyword evidence="4" id="KW-0274">FAD</keyword>
<dbReference type="Gene3D" id="3.30.9.10">
    <property type="entry name" value="D-Amino Acid Oxidase, subunit A, domain 2"/>
    <property type="match status" value="1"/>
</dbReference>
<evidence type="ECO:0000256" key="5">
    <source>
        <dbReference type="ARBA" id="ARBA00023002"/>
    </source>
</evidence>
<dbReference type="AlphaFoldDB" id="A0A538TU34"/>
<evidence type="ECO:0000256" key="3">
    <source>
        <dbReference type="ARBA" id="ARBA00022630"/>
    </source>
</evidence>
<comment type="similarity">
    <text evidence="2">Belongs to the FAD-dependent glycerol-3-phosphate dehydrogenase family.</text>
</comment>
<feature type="domain" description="FAD dependent oxidoreductase" evidence="6">
    <location>
        <begin position="45"/>
        <end position="382"/>
    </location>
</feature>
<dbReference type="InterPro" id="IPR006076">
    <property type="entry name" value="FAD-dep_OxRdtase"/>
</dbReference>
<reference evidence="7 8" key="1">
    <citation type="journal article" date="2019" name="Nat. Microbiol.">
        <title>Mediterranean grassland soil C-N compound turnover is dependent on rainfall and depth, and is mediated by genomically divergent microorganisms.</title>
        <authorList>
            <person name="Diamond S."/>
            <person name="Andeer P.F."/>
            <person name="Li Z."/>
            <person name="Crits-Christoph A."/>
            <person name="Burstein D."/>
            <person name="Anantharaman K."/>
            <person name="Lane K.R."/>
            <person name="Thomas B.C."/>
            <person name="Pan C."/>
            <person name="Northen T.R."/>
            <person name="Banfield J.F."/>
        </authorList>
    </citation>
    <scope>NUCLEOTIDE SEQUENCE [LARGE SCALE GENOMIC DNA]</scope>
    <source>
        <strain evidence="7">WS_8</strain>
    </source>
</reference>
<accession>A0A538TU34</accession>
<dbReference type="InterPro" id="IPR000447">
    <property type="entry name" value="G3P_DH_FAD-dep"/>
</dbReference>
<dbReference type="EMBL" id="VBOY01000048">
    <property type="protein sequence ID" value="TMQ67121.1"/>
    <property type="molecule type" value="Genomic_DNA"/>
</dbReference>
<dbReference type="SUPFAM" id="SSF51905">
    <property type="entry name" value="FAD/NAD(P)-binding domain"/>
    <property type="match status" value="1"/>
</dbReference>
<evidence type="ECO:0000256" key="2">
    <source>
        <dbReference type="ARBA" id="ARBA00007330"/>
    </source>
</evidence>
<evidence type="ECO:0000313" key="7">
    <source>
        <dbReference type="EMBL" id="TMQ67121.1"/>
    </source>
</evidence>
<gene>
    <name evidence="7" type="ORF">E6K78_05575</name>
</gene>
<keyword evidence="5" id="KW-0560">Oxidoreductase</keyword>
<evidence type="ECO:0000259" key="6">
    <source>
        <dbReference type="Pfam" id="PF01266"/>
    </source>
</evidence>
<evidence type="ECO:0000256" key="4">
    <source>
        <dbReference type="ARBA" id="ARBA00022827"/>
    </source>
</evidence>
<dbReference type="Gene3D" id="3.50.50.60">
    <property type="entry name" value="FAD/NAD(P)-binding domain"/>
    <property type="match status" value="1"/>
</dbReference>
<comment type="cofactor">
    <cofactor evidence="1">
        <name>FAD</name>
        <dbReference type="ChEBI" id="CHEBI:57692"/>
    </cofactor>
</comment>
<dbReference type="Pfam" id="PF01266">
    <property type="entry name" value="DAO"/>
    <property type="match status" value="1"/>
</dbReference>
<name>A0A538TU34_UNCEI</name>
<dbReference type="PANTHER" id="PTHR11985">
    <property type="entry name" value="GLYCEROL-3-PHOSPHATE DEHYDROGENASE"/>
    <property type="match status" value="1"/>
</dbReference>
<dbReference type="GO" id="GO:0004368">
    <property type="term" value="F:glycerol-3-phosphate dehydrogenase (quinone) activity"/>
    <property type="evidence" value="ECO:0007669"/>
    <property type="project" value="InterPro"/>
</dbReference>
<evidence type="ECO:0000256" key="1">
    <source>
        <dbReference type="ARBA" id="ARBA00001974"/>
    </source>
</evidence>
<proteinExistence type="inferred from homology"/>
<organism evidence="7 8">
    <name type="scientific">Eiseniibacteriota bacterium</name>
    <dbReference type="NCBI Taxonomy" id="2212470"/>
    <lineage>
        <taxon>Bacteria</taxon>
        <taxon>Candidatus Eiseniibacteriota</taxon>
    </lineage>
</organism>
<dbReference type="PRINTS" id="PR01001">
    <property type="entry name" value="FADG3PDH"/>
</dbReference>
<dbReference type="InterPro" id="IPR038299">
    <property type="entry name" value="DAO_C_sf"/>
</dbReference>
<evidence type="ECO:0000313" key="8">
    <source>
        <dbReference type="Proteomes" id="UP000316609"/>
    </source>
</evidence>
<dbReference type="Proteomes" id="UP000316609">
    <property type="component" value="Unassembled WGS sequence"/>
</dbReference>
<dbReference type="InterPro" id="IPR036188">
    <property type="entry name" value="FAD/NAD-bd_sf"/>
</dbReference>
<sequence>MLFSAPRGVRCQGGTDETVERRAEARHSGAFQPRRVAPGIVTSFDLVVVGGGITGLGVARLAARNGLTVAVLERGDLASGASSCTSHMLHGGLRYLERGHFALVREALSERAAVSRLAPAFVRPTRFLIPLRRGDRRPPWKLRLGLAAYDLFAGRAGLAPHAMVRRAEALRLEPELRSKGLAGAGLYSDTVMDDAALAVAVARDAAAHGAQIWTYTEAIGARPAEDGVEMLARDTLEGGERRIRGRAVVNAAGAWADGVRTTLLRALTPGAVDPAPLLRPSRGIHLVFPPLTRGHALLFFAGADDRVLFVVPFGPRSLVGTTEVETPSPPTTDAREPSTEEVRYLRHALARILPGPAEQPPLAVTAGLRPLLVSTDPVGSASREHRVIADGPLVTIVGGKYTTFRVMARDTLACVVRRLGKDNLALRDPMAPLPAPVAGASIESLAEWAVDAFARRIEDVVRRRSALWLEADRGRLAAPRVGAVLARRLGWSPSRLREELDSFHGALEREERFLRAAREDP</sequence>
<protein>
    <submittedName>
        <fullName evidence="7">Glycerol-3-phosphate dehydrogenase/oxidase</fullName>
    </submittedName>
</protein>
<dbReference type="GO" id="GO:0046168">
    <property type="term" value="P:glycerol-3-phosphate catabolic process"/>
    <property type="evidence" value="ECO:0007669"/>
    <property type="project" value="TreeGrafter"/>
</dbReference>
<keyword evidence="3" id="KW-0285">Flavoprotein</keyword>
<comment type="caution">
    <text evidence="7">The sequence shown here is derived from an EMBL/GenBank/DDBJ whole genome shotgun (WGS) entry which is preliminary data.</text>
</comment>
<dbReference type="Gene3D" id="1.10.8.870">
    <property type="entry name" value="Alpha-glycerophosphate oxidase, cap domain"/>
    <property type="match status" value="1"/>
</dbReference>
<dbReference type="PANTHER" id="PTHR11985:SF35">
    <property type="entry name" value="ANAEROBIC GLYCEROL-3-PHOSPHATE DEHYDROGENASE SUBUNIT A"/>
    <property type="match status" value="1"/>
</dbReference>